<feature type="domain" description="SRP54-type proteins GTP-binding" evidence="4">
    <location>
        <begin position="187"/>
        <end position="377"/>
    </location>
</feature>
<feature type="region of interest" description="Disordered" evidence="3">
    <location>
        <begin position="33"/>
        <end position="52"/>
    </location>
</feature>
<evidence type="ECO:0000313" key="5">
    <source>
        <dbReference type="EMBL" id="UUY04775.1"/>
    </source>
</evidence>
<gene>
    <name evidence="5" type="ORF">LRS13_04390</name>
</gene>
<dbReference type="Gene3D" id="3.40.50.300">
    <property type="entry name" value="P-loop containing nucleotide triphosphate hydrolases"/>
    <property type="match status" value="1"/>
</dbReference>
<dbReference type="Pfam" id="PF00448">
    <property type="entry name" value="SRP54"/>
    <property type="match status" value="1"/>
</dbReference>
<evidence type="ECO:0000259" key="4">
    <source>
        <dbReference type="SMART" id="SM00962"/>
    </source>
</evidence>
<dbReference type="SUPFAM" id="SSF52540">
    <property type="entry name" value="P-loop containing nucleoside triphosphate hydrolases"/>
    <property type="match status" value="1"/>
</dbReference>
<proteinExistence type="predicted"/>
<protein>
    <recommendedName>
        <fullName evidence="4">SRP54-type proteins GTP-binding domain-containing protein</fullName>
    </recommendedName>
</protein>
<reference evidence="6" key="1">
    <citation type="submission" date="2021-11" db="EMBL/GenBank/DDBJ databases">
        <title>Cultivation dependent microbiological survey of springs from the worlds oldest radium mine currently devoted to the extraction of radon-saturated water.</title>
        <authorList>
            <person name="Kapinusova G."/>
            <person name="Smrhova T."/>
            <person name="Strejcek M."/>
            <person name="Suman J."/>
            <person name="Jani K."/>
            <person name="Pajer P."/>
            <person name="Uhlik O."/>
        </authorList>
    </citation>
    <scope>NUCLEOTIDE SEQUENCE [LARGE SCALE GENOMIC DNA]</scope>
    <source>
        <strain evidence="6">J379</strain>
    </source>
</reference>
<evidence type="ECO:0000256" key="1">
    <source>
        <dbReference type="ARBA" id="ARBA00022741"/>
    </source>
</evidence>
<accession>A0ABY5PK29</accession>
<feature type="compositionally biased region" description="Pro residues" evidence="3">
    <location>
        <begin position="107"/>
        <end position="117"/>
    </location>
</feature>
<organism evidence="5 6">
    <name type="scientific">Svornostia abyssi</name>
    <dbReference type="NCBI Taxonomy" id="2898438"/>
    <lineage>
        <taxon>Bacteria</taxon>
        <taxon>Bacillati</taxon>
        <taxon>Actinomycetota</taxon>
        <taxon>Thermoleophilia</taxon>
        <taxon>Solirubrobacterales</taxon>
        <taxon>Baekduiaceae</taxon>
        <taxon>Svornostia</taxon>
    </lineage>
</organism>
<dbReference type="SMART" id="SM00962">
    <property type="entry name" value="SRP54"/>
    <property type="match status" value="1"/>
</dbReference>
<keyword evidence="2" id="KW-0342">GTP-binding</keyword>
<feature type="region of interest" description="Disordered" evidence="3">
    <location>
        <begin position="86"/>
        <end position="127"/>
    </location>
</feature>
<dbReference type="InterPro" id="IPR000897">
    <property type="entry name" value="SRP54_GTPase_dom"/>
</dbReference>
<evidence type="ECO:0000256" key="3">
    <source>
        <dbReference type="SAM" id="MobiDB-lite"/>
    </source>
</evidence>
<evidence type="ECO:0000313" key="6">
    <source>
        <dbReference type="Proteomes" id="UP001058860"/>
    </source>
</evidence>
<keyword evidence="6" id="KW-1185">Reference proteome</keyword>
<name>A0ABY5PK29_9ACTN</name>
<evidence type="ECO:0000256" key="2">
    <source>
        <dbReference type="ARBA" id="ARBA00023134"/>
    </source>
</evidence>
<feature type="compositionally biased region" description="Low complexity" evidence="3">
    <location>
        <begin position="118"/>
        <end position="127"/>
    </location>
</feature>
<dbReference type="EMBL" id="CP088295">
    <property type="protein sequence ID" value="UUY04775.1"/>
    <property type="molecule type" value="Genomic_DNA"/>
</dbReference>
<keyword evidence="1" id="KW-0547">Nucleotide-binding</keyword>
<dbReference type="InterPro" id="IPR027417">
    <property type="entry name" value="P-loop_NTPase"/>
</dbReference>
<sequence>MTDTSTAAPTASVAEAMLAQAGSAGFGEKLAEAQEEQAALAPEPAPAQATVGSALTVDDILGGAPAPAPKPAARVFTSPQVDALPSAVVPEPEPQPEPEPEPVAAVPAPPAPAPVAPAPAAAPSDRPAKAARATDILTDRGLSPAFSAHLVDEVLAYRAPLQPGARLTTLVSRELAQRIPVSPLGRPGVSAWVGAGGSGKTNAIAALARAHTEAGSLQVACVSLRTPDGGATLRTALQGADVHVYVPADDAEAVALVAQLSAAGMTVIVDTPSISPRNAAEIKALGRRLRRMGVEDVHLCIPATLGLEVARDVLAATSALKPTALTITHADETERVGAAIQLAIDAALPVGYINEGGSTGRGLRAADPVELAKAIIG</sequence>
<feature type="compositionally biased region" description="Low complexity" evidence="3">
    <location>
        <begin position="36"/>
        <end position="49"/>
    </location>
</feature>
<dbReference type="Proteomes" id="UP001058860">
    <property type="component" value="Chromosome"/>
</dbReference>
<dbReference type="RefSeq" id="WP_353865255.1">
    <property type="nucleotide sequence ID" value="NZ_CP088295.1"/>
</dbReference>